<keyword evidence="4" id="KW-0472">Membrane</keyword>
<name>A0ABT1BU06_9BACT</name>
<dbReference type="SUPFAM" id="SSF48452">
    <property type="entry name" value="TPR-like"/>
    <property type="match status" value="1"/>
</dbReference>
<gene>
    <name evidence="9" type="ORF">NG821_01675</name>
</gene>
<dbReference type="Pfam" id="PF07980">
    <property type="entry name" value="SusD_RagB"/>
    <property type="match status" value="1"/>
</dbReference>
<keyword evidence="5" id="KW-0998">Cell outer membrane</keyword>
<evidence type="ECO:0000256" key="5">
    <source>
        <dbReference type="ARBA" id="ARBA00023237"/>
    </source>
</evidence>
<evidence type="ECO:0000256" key="4">
    <source>
        <dbReference type="ARBA" id="ARBA00023136"/>
    </source>
</evidence>
<evidence type="ECO:0000259" key="8">
    <source>
        <dbReference type="Pfam" id="PF14322"/>
    </source>
</evidence>
<dbReference type="InterPro" id="IPR033985">
    <property type="entry name" value="SusD-like_N"/>
</dbReference>
<dbReference type="Proteomes" id="UP001204015">
    <property type="component" value="Unassembled WGS sequence"/>
</dbReference>
<evidence type="ECO:0000256" key="1">
    <source>
        <dbReference type="ARBA" id="ARBA00004442"/>
    </source>
</evidence>
<proteinExistence type="inferred from homology"/>
<dbReference type="EMBL" id="JAMXLY010000003">
    <property type="protein sequence ID" value="MCO6024566.1"/>
    <property type="molecule type" value="Genomic_DNA"/>
</dbReference>
<dbReference type="InterPro" id="IPR011990">
    <property type="entry name" value="TPR-like_helical_dom_sf"/>
</dbReference>
<evidence type="ECO:0000313" key="9">
    <source>
        <dbReference type="EMBL" id="MCO6024566.1"/>
    </source>
</evidence>
<evidence type="ECO:0000313" key="10">
    <source>
        <dbReference type="Proteomes" id="UP001204015"/>
    </source>
</evidence>
<dbReference type="PROSITE" id="PS51257">
    <property type="entry name" value="PROKAR_LIPOPROTEIN"/>
    <property type="match status" value="1"/>
</dbReference>
<comment type="caution">
    <text evidence="9">The sequence shown here is derived from an EMBL/GenBank/DDBJ whole genome shotgun (WGS) entry which is preliminary data.</text>
</comment>
<accession>A0ABT1BU06</accession>
<dbReference type="InterPro" id="IPR012944">
    <property type="entry name" value="SusD_RagB_dom"/>
</dbReference>
<dbReference type="RefSeq" id="WP_252759927.1">
    <property type="nucleotide sequence ID" value="NZ_JAMXLY010000003.1"/>
</dbReference>
<organism evidence="9 10">
    <name type="scientific">Segatella cerevisiae</name>
    <dbReference type="NCBI Taxonomy" id="2053716"/>
    <lineage>
        <taxon>Bacteria</taxon>
        <taxon>Pseudomonadati</taxon>
        <taxon>Bacteroidota</taxon>
        <taxon>Bacteroidia</taxon>
        <taxon>Bacteroidales</taxon>
        <taxon>Prevotellaceae</taxon>
        <taxon>Segatella</taxon>
    </lineage>
</organism>
<evidence type="ECO:0000256" key="3">
    <source>
        <dbReference type="ARBA" id="ARBA00022729"/>
    </source>
</evidence>
<feature type="domain" description="SusD-like N-terminal" evidence="8">
    <location>
        <begin position="93"/>
        <end position="212"/>
    </location>
</feature>
<evidence type="ECO:0000256" key="2">
    <source>
        <dbReference type="ARBA" id="ARBA00006275"/>
    </source>
</evidence>
<keyword evidence="3 6" id="KW-0732">Signal</keyword>
<keyword evidence="10" id="KW-1185">Reference proteome</keyword>
<feature type="signal peptide" evidence="6">
    <location>
        <begin position="1"/>
        <end position="18"/>
    </location>
</feature>
<dbReference type="Pfam" id="PF14322">
    <property type="entry name" value="SusD-like_3"/>
    <property type="match status" value="1"/>
</dbReference>
<feature type="chain" id="PRO_5047018192" evidence="6">
    <location>
        <begin position="19"/>
        <end position="685"/>
    </location>
</feature>
<evidence type="ECO:0000256" key="6">
    <source>
        <dbReference type="SAM" id="SignalP"/>
    </source>
</evidence>
<feature type="domain" description="RagB/SusD" evidence="7">
    <location>
        <begin position="339"/>
        <end position="683"/>
    </location>
</feature>
<comment type="subcellular location">
    <subcellularLocation>
        <location evidence="1">Cell outer membrane</location>
    </subcellularLocation>
</comment>
<protein>
    <submittedName>
        <fullName evidence="9">RagB/SusD family nutrient uptake outer membrane protein</fullName>
    </submittedName>
</protein>
<evidence type="ECO:0000259" key="7">
    <source>
        <dbReference type="Pfam" id="PF07980"/>
    </source>
</evidence>
<reference evidence="9 10" key="1">
    <citation type="submission" date="2022-06" db="EMBL/GenBank/DDBJ databases">
        <title>A taxonomic note on the genus Prevotella: Description of four novel genera and emended description of the genera Hallella and Xylanibacter.</title>
        <authorList>
            <person name="Hitch T.C.A."/>
        </authorList>
    </citation>
    <scope>NUCLEOTIDE SEQUENCE [LARGE SCALE GENOMIC DNA]</scope>
    <source>
        <strain evidence="9 10">DSM 100619</strain>
    </source>
</reference>
<dbReference type="Gene3D" id="1.25.40.390">
    <property type="match status" value="1"/>
</dbReference>
<comment type="similarity">
    <text evidence="2">Belongs to the SusD family.</text>
</comment>
<sequence length="685" mass="77988">MKKIILSLLILAFTASCADLDVAPKNVVTSDQLLSDESGMDIYLSRLYSYMPYEDFKYLPQRGFDFNGWLVGFGISGTGECLDRDGICAAFTNENTPYWSMAFRELREANFLIENLPKYKDHYSEAMYNDYLGEAYYVRATVFYAMAKRFGGVPLVTKVIDYPDKSDNLEVPRSSEEDTWNQILADYDKAIELLEPTSPKDGYANKYIALAFKSEAMLYAGCVAKYNQTVSGNLTGLGQKTGIRVMGFASDKWEADSKKYFTEAYNAAKEIINFGKYSLYEKNWKANDPEAQYENMVNMFFDDSSPENIAVKKYIYPTSTHGYDAYNSPFIFRSPLSSGMCPTLDFLELFEGFPRYADGSIRVTDGSTNTTGNYLMYDSPMDFFKNAEPRLRAYVIFPGDQFKGKQIEIRMGTYTGEVPIKPFWSDYSYNSAEKTYQQLPQYAQKPKTLYLSPSNGSSQEIVPLSDGKTMTAAGENGPFYANGESSLTGLLARKYLNPDLSAAIGEGKSSQHFILMRYAEVLLNMAESAVELSLSGSPSPDGKDLLRQATDAVNQIRQRAGATLLTSTISNTNAGRDIVRKERRKELAMEQKTEWDLRRWRVQHYEGRDEFWGDQKDSKSYSNNSNYRFRGLYPFYSTQAKKWFFDAHFQAISLKTFNYNILDYYFAIPSNEVSKSKYIDQQPNR</sequence>